<evidence type="ECO:0000313" key="3">
    <source>
        <dbReference type="Proteomes" id="UP000293331"/>
    </source>
</evidence>
<comment type="caution">
    <text evidence="2">The sequence shown here is derived from an EMBL/GenBank/DDBJ whole genome shotgun (WGS) entry which is preliminary data.</text>
</comment>
<evidence type="ECO:0000256" key="1">
    <source>
        <dbReference type="SAM" id="Phobius"/>
    </source>
</evidence>
<organism evidence="2 3">
    <name type="scientific">Mucilaginibacter terrigena</name>
    <dbReference type="NCBI Taxonomy" id="2492395"/>
    <lineage>
        <taxon>Bacteria</taxon>
        <taxon>Pseudomonadati</taxon>
        <taxon>Bacteroidota</taxon>
        <taxon>Sphingobacteriia</taxon>
        <taxon>Sphingobacteriales</taxon>
        <taxon>Sphingobacteriaceae</taxon>
        <taxon>Mucilaginibacter</taxon>
    </lineage>
</organism>
<dbReference type="Proteomes" id="UP000293331">
    <property type="component" value="Unassembled WGS sequence"/>
</dbReference>
<evidence type="ECO:0000313" key="2">
    <source>
        <dbReference type="EMBL" id="RYU90972.1"/>
    </source>
</evidence>
<feature type="transmembrane region" description="Helical" evidence="1">
    <location>
        <begin position="46"/>
        <end position="65"/>
    </location>
</feature>
<dbReference type="EMBL" id="SEWG01000003">
    <property type="protein sequence ID" value="RYU90972.1"/>
    <property type="molecule type" value="Genomic_DNA"/>
</dbReference>
<proteinExistence type="predicted"/>
<accession>A0A4Q5LNP5</accession>
<name>A0A4Q5LNP5_9SPHI</name>
<keyword evidence="1" id="KW-1133">Transmembrane helix</keyword>
<dbReference type="AlphaFoldDB" id="A0A4Q5LNP5"/>
<sequence length="80" mass="8644">MQNKLTLWQRVRSDTPAFFKCAQLFGIGLVGLGTSLSQVAGMSAKLTTALISIGSTITIVAQFAVKQYQPLNTKPDDDIK</sequence>
<feature type="transmembrane region" description="Helical" evidence="1">
    <location>
        <begin position="21"/>
        <end position="40"/>
    </location>
</feature>
<dbReference type="OrthoDB" id="798356at2"/>
<dbReference type="RefSeq" id="WP_129876520.1">
    <property type="nucleotide sequence ID" value="NZ_SEWG01000003.1"/>
</dbReference>
<reference evidence="2 3" key="1">
    <citation type="submission" date="2019-02" db="EMBL/GenBank/DDBJ databases">
        <title>Bacterial novel species Mucilaginibacter sp. 17JY9-4 isolated from soil.</title>
        <authorList>
            <person name="Jung H.-Y."/>
        </authorList>
    </citation>
    <scope>NUCLEOTIDE SEQUENCE [LARGE SCALE GENOMIC DNA]</scope>
    <source>
        <strain evidence="2 3">17JY9-4</strain>
    </source>
</reference>
<gene>
    <name evidence="2" type="ORF">EWM62_10110</name>
</gene>
<keyword evidence="3" id="KW-1185">Reference proteome</keyword>
<keyword evidence="1" id="KW-0472">Membrane</keyword>
<keyword evidence="1" id="KW-0812">Transmembrane</keyword>
<protein>
    <submittedName>
        <fullName evidence="2">Uncharacterized protein</fullName>
    </submittedName>
</protein>